<keyword evidence="10" id="KW-0325">Glycoprotein</keyword>
<dbReference type="Pfam" id="PF05986">
    <property type="entry name" value="ADAMTS_spacer1"/>
    <property type="match status" value="1"/>
</dbReference>
<feature type="signal peptide" evidence="15">
    <location>
        <begin position="1"/>
        <end position="22"/>
    </location>
</feature>
<keyword evidence="12" id="KW-0106">Calcium</keyword>
<evidence type="ECO:0000256" key="10">
    <source>
        <dbReference type="ARBA" id="ARBA00023180"/>
    </source>
</evidence>
<feature type="binding site" evidence="12">
    <location>
        <position position="393"/>
    </location>
    <ligand>
        <name>Ca(2+)</name>
        <dbReference type="ChEBI" id="CHEBI:29108"/>
        <label>1</label>
    </ligand>
</feature>
<dbReference type="SUPFAM" id="SSF55486">
    <property type="entry name" value="Metalloproteases ('zincins'), catalytic domain"/>
    <property type="match status" value="1"/>
</dbReference>
<feature type="active site" evidence="11 14">
    <location>
        <position position="337"/>
    </location>
</feature>
<dbReference type="EMBL" id="HACG01030028">
    <property type="protein sequence ID" value="CEK76893.1"/>
    <property type="molecule type" value="Transcribed_RNA"/>
</dbReference>
<dbReference type="Pfam" id="PF17771">
    <property type="entry name" value="ADAMTS_CR_2"/>
    <property type="match status" value="1"/>
</dbReference>
<evidence type="ECO:0000259" key="16">
    <source>
        <dbReference type="PROSITE" id="PS50215"/>
    </source>
</evidence>
<dbReference type="InterPro" id="IPR001590">
    <property type="entry name" value="Peptidase_M12B"/>
</dbReference>
<keyword evidence="4 12" id="KW-0479">Metal-binding</keyword>
<evidence type="ECO:0000256" key="4">
    <source>
        <dbReference type="ARBA" id="ARBA00022723"/>
    </source>
</evidence>
<feature type="binding site" evidence="12 14">
    <location>
        <position position="340"/>
    </location>
    <ligand>
        <name>Zn(2+)</name>
        <dbReference type="ChEBI" id="CHEBI:29105"/>
        <note>catalytic</note>
    </ligand>
</feature>
<evidence type="ECO:0000256" key="15">
    <source>
        <dbReference type="SAM" id="SignalP"/>
    </source>
</evidence>
<evidence type="ECO:0000256" key="2">
    <source>
        <dbReference type="ARBA" id="ARBA00022525"/>
    </source>
</evidence>
<evidence type="ECO:0000256" key="13">
    <source>
        <dbReference type="PIRSR" id="PIRSR613273-3"/>
    </source>
</evidence>
<feature type="disulfide bond" evidence="13">
    <location>
        <begin position="353"/>
        <end position="379"/>
    </location>
</feature>
<keyword evidence="7 12" id="KW-0862">Zinc</keyword>
<keyword evidence="3" id="KW-0645">Protease</keyword>
<dbReference type="GO" id="GO:0031012">
    <property type="term" value="C:extracellular matrix"/>
    <property type="evidence" value="ECO:0007669"/>
    <property type="project" value="TreeGrafter"/>
</dbReference>
<dbReference type="Pfam" id="PF01421">
    <property type="entry name" value="Reprolysin"/>
    <property type="match status" value="1"/>
</dbReference>
<evidence type="ECO:0000256" key="14">
    <source>
        <dbReference type="PROSITE-ProRule" id="PRU00276"/>
    </source>
</evidence>
<keyword evidence="6" id="KW-0378">Hydrolase</keyword>
<dbReference type="Gene3D" id="2.60.120.830">
    <property type="match status" value="1"/>
</dbReference>
<organism evidence="17">
    <name type="scientific">Arion vulgaris</name>
    <dbReference type="NCBI Taxonomy" id="1028688"/>
    <lineage>
        <taxon>Eukaryota</taxon>
        <taxon>Metazoa</taxon>
        <taxon>Spiralia</taxon>
        <taxon>Lophotrochozoa</taxon>
        <taxon>Mollusca</taxon>
        <taxon>Gastropoda</taxon>
        <taxon>Heterobranchia</taxon>
        <taxon>Euthyneura</taxon>
        <taxon>Panpulmonata</taxon>
        <taxon>Eupulmonata</taxon>
        <taxon>Stylommatophora</taxon>
        <taxon>Helicina</taxon>
        <taxon>Arionoidea</taxon>
        <taxon>Arionidae</taxon>
        <taxon>Arion</taxon>
    </lineage>
</organism>
<feature type="binding site" evidence="12 14">
    <location>
        <position position="336"/>
    </location>
    <ligand>
        <name>Zn(2+)</name>
        <dbReference type="ChEBI" id="CHEBI:29105"/>
        <note>catalytic</note>
    </ligand>
</feature>
<feature type="domain" description="Peptidase M12B" evidence="16">
    <location>
        <begin position="198"/>
        <end position="388"/>
    </location>
</feature>
<feature type="binding site" evidence="12">
    <location>
        <position position="292"/>
    </location>
    <ligand>
        <name>Ca(2+)</name>
        <dbReference type="ChEBI" id="CHEBI:29108"/>
        <label>1</label>
    </ligand>
</feature>
<dbReference type="FunFam" id="2.20.100.10:FF:000007">
    <property type="entry name" value="Thrombospondin 1"/>
    <property type="match status" value="1"/>
</dbReference>
<feature type="disulfide bond" evidence="13">
    <location>
        <begin position="427"/>
        <end position="451"/>
    </location>
</feature>
<keyword evidence="8" id="KW-0482">Metalloprotease</keyword>
<dbReference type="SUPFAM" id="SSF82895">
    <property type="entry name" value="TSP-1 type 1 repeat"/>
    <property type="match status" value="4"/>
</dbReference>
<feature type="binding site" evidence="12">
    <location>
        <position position="201"/>
    </location>
    <ligand>
        <name>Ca(2+)</name>
        <dbReference type="ChEBI" id="CHEBI:29108"/>
        <label>2</label>
    </ligand>
</feature>
<accession>A0A0B7A7Y9</accession>
<sequence>MSVAAKLCLFFVLLCQIYISIGLRTDAPFKLPCTSRRTEIVFPVISDVTGRVTSLDETLDFPSRDVIYVSLEWRRDKFNVVLYKNDLTVPNTHTEWSSGNETFAKFTKKSCFYHGYIKGQRSSYGALSTCNGLAGYIQTDEEMLFIQPATLDVANTSRAHIVYTCEPIHRVAEPEWDPPTEWPTDRLGRHRRSAEKPKYLEVMVVVDSNVVEEVGGKDKTEDYVMTLMNIANTVYQHHTLGVDIRVVVVKIIFLEKSQQKSVLKRLDAFRTVNLFCEWSKNQIPSGKPMHYDISVLITKEELGPSGYAPITGLCNPVRSCAAVRDEGFTTGFIIAHEMAHVFGLFHDGHGNDCHGRKYLTSMMAALVESKLNHFWWSDCSSKRMKEMVRYLPCINNEPKPLPDHFPLKAPAKLESKIGQPWSLEFQCRMEFGAYFKLCGAFYNDPCGTLWCSHSSQPHLCRTKRGPPLPGSQCGAERECRNEICQYVGDMRPVNGYWGRWSPWTECSTECGIGVRQRARICDNPAPAYDGKQCEGEDSQWDTCVNNTCSKFEDIRAGECAVWDSLQIRYGTHKWQPFEGQNASSLCQQTCRSFYTNEIVTIEVDASDGAQCSYTGNTSNICVEGKCLTVGCDGVMNSTKREDMCGVCGGNSSQCKTVQGNFVKKPSSGEVYILVVTIPAGARHIKIEETNRSSQFLALQNPRYATYNLNGDKRQSTDLKLVINGAMFEYKRDSVNSNEMITSPGPLRGNIQVMVYPNKLMNNTAVHFSYVVHKSDFTLEMTKYKWKFETWSTCSVPCGEGVQTIIHGCYDKDSDAKVDDESCSLLKPPRKDEVKCLREACGQTRYNFAMSSDYEECDAKCGQTGRQVQKFYCERLFVNNGTYSQVSSQYCEHIVKPNHTRKCSGKQCETQERFQWLAFDTWSECPCGGQGTETRKLYCEKVITATNGKEPDIVEKVDLEKCHDVPNKPESSRPCKGKACDPRFQWTDSGLYTPCSAACGETGKQEVIFECEQITMSDGVEFFEIADSFLCEDSPKPETQTNICTGEPCDEQSDKYEWQATEQWTNCSADCGKSGNQTRIYKCQKLGKKGTVKESNSELCEANKKGNEKRNCNGPECPLRWTVEKWSECSVTCGRGKHYRNVYCGDPKDDSDDYKCTNRPPATSKFCSKKDCPATVAIEPRDEDCSNKYLFCSTYTALEHRCKRVNFRRKCCRSCMNYDRSINALQGTLNLNSSMRR</sequence>
<dbReference type="InterPro" id="IPR010294">
    <property type="entry name" value="ADAMTS_spacer1"/>
</dbReference>
<dbReference type="AlphaFoldDB" id="A0A0B7A7Y9"/>
<dbReference type="Pfam" id="PF00090">
    <property type="entry name" value="TSP_1"/>
    <property type="match status" value="2"/>
</dbReference>
<feature type="disulfide bond" evidence="13">
    <location>
        <begin position="446"/>
        <end position="479"/>
    </location>
</feature>
<dbReference type="SMART" id="SM00209">
    <property type="entry name" value="TSP1"/>
    <property type="match status" value="6"/>
</dbReference>
<proteinExistence type="predicted"/>
<dbReference type="Pfam" id="PF19236">
    <property type="entry name" value="ADAMTS_CR_3"/>
    <property type="match status" value="1"/>
</dbReference>
<dbReference type="GO" id="GO:0030198">
    <property type="term" value="P:extracellular matrix organization"/>
    <property type="evidence" value="ECO:0007669"/>
    <property type="project" value="InterPro"/>
</dbReference>
<evidence type="ECO:0000256" key="12">
    <source>
        <dbReference type="PIRSR" id="PIRSR613273-2"/>
    </source>
</evidence>
<comment type="caution">
    <text evidence="14">Lacks conserved residue(s) required for the propagation of feature annotation.</text>
</comment>
<dbReference type="InterPro" id="IPR013273">
    <property type="entry name" value="ADAMTS/ADAMTS-like"/>
</dbReference>
<dbReference type="PANTHER" id="PTHR13723:SF304">
    <property type="entry name" value="A DISINTEGRIN AND METALLOPROTEINASE WITH THROMBOSPONDIN MOTIFS 2-LIKE PROTEIN"/>
    <property type="match status" value="1"/>
</dbReference>
<evidence type="ECO:0000313" key="17">
    <source>
        <dbReference type="EMBL" id="CEK76893.1"/>
    </source>
</evidence>
<evidence type="ECO:0000256" key="1">
    <source>
        <dbReference type="ARBA" id="ARBA00004613"/>
    </source>
</evidence>
<evidence type="ECO:0000256" key="6">
    <source>
        <dbReference type="ARBA" id="ARBA00022801"/>
    </source>
</evidence>
<evidence type="ECO:0000256" key="8">
    <source>
        <dbReference type="ARBA" id="ARBA00023049"/>
    </source>
</evidence>
<dbReference type="InterPro" id="IPR050439">
    <property type="entry name" value="ADAMTS_ADAMTS-like"/>
</dbReference>
<feature type="disulfide bond" evidence="13">
    <location>
        <begin position="314"/>
        <end position="393"/>
    </location>
</feature>
<feature type="binding site" evidence="12 14">
    <location>
        <position position="346"/>
    </location>
    <ligand>
        <name>Zn(2+)</name>
        <dbReference type="ChEBI" id="CHEBI:29105"/>
        <note>catalytic</note>
    </ligand>
</feature>
<dbReference type="InterPro" id="IPR045371">
    <property type="entry name" value="ADAMTS_CR_3"/>
</dbReference>
<feature type="disulfide bond" evidence="13">
    <location>
        <begin position="438"/>
        <end position="460"/>
    </location>
</feature>
<dbReference type="Gene3D" id="3.40.1620.60">
    <property type="match status" value="1"/>
</dbReference>
<reference evidence="17" key="1">
    <citation type="submission" date="2014-12" db="EMBL/GenBank/DDBJ databases">
        <title>Insight into the proteome of Arion vulgaris.</title>
        <authorList>
            <person name="Aradska J."/>
            <person name="Bulat T."/>
            <person name="Smidak R."/>
            <person name="Sarate P."/>
            <person name="Gangsoo J."/>
            <person name="Sialana F."/>
            <person name="Bilban M."/>
            <person name="Lubec G."/>
        </authorList>
    </citation>
    <scope>NUCLEOTIDE SEQUENCE</scope>
    <source>
        <tissue evidence="17">Skin</tissue>
    </source>
</reference>
<evidence type="ECO:0000256" key="7">
    <source>
        <dbReference type="ARBA" id="ARBA00022833"/>
    </source>
</evidence>
<dbReference type="PROSITE" id="PS50092">
    <property type="entry name" value="TSP1"/>
    <property type="match status" value="3"/>
</dbReference>
<feature type="disulfide bond" evidence="13">
    <location>
        <begin position="473"/>
        <end position="484"/>
    </location>
</feature>
<dbReference type="InterPro" id="IPR041645">
    <property type="entry name" value="ADAMTS_CR_2"/>
</dbReference>
<dbReference type="InterPro" id="IPR024079">
    <property type="entry name" value="MetalloPept_cat_dom_sf"/>
</dbReference>
<comment type="subcellular location">
    <subcellularLocation>
        <location evidence="1">Secreted</location>
    </subcellularLocation>
</comment>
<dbReference type="GO" id="GO:0046872">
    <property type="term" value="F:metal ion binding"/>
    <property type="evidence" value="ECO:0007669"/>
    <property type="project" value="UniProtKB-KW"/>
</dbReference>
<dbReference type="PANTHER" id="PTHR13723">
    <property type="entry name" value="ADAMTS A DISINTEGRIN AND METALLOPROTEASE WITH THROMBOSPONDIN MOTIFS PROTEASE"/>
    <property type="match status" value="1"/>
</dbReference>
<name>A0A0B7A7Y9_9EUPU</name>
<feature type="chain" id="PRO_5002127437" description="Peptidase M12B domain-containing protein" evidence="15">
    <location>
        <begin position="23"/>
        <end position="1236"/>
    </location>
</feature>
<evidence type="ECO:0000256" key="5">
    <source>
        <dbReference type="ARBA" id="ARBA00022737"/>
    </source>
</evidence>
<dbReference type="GO" id="GO:0004222">
    <property type="term" value="F:metalloendopeptidase activity"/>
    <property type="evidence" value="ECO:0007669"/>
    <property type="project" value="InterPro"/>
</dbReference>
<evidence type="ECO:0000256" key="3">
    <source>
        <dbReference type="ARBA" id="ARBA00022670"/>
    </source>
</evidence>
<gene>
    <name evidence="17" type="primary">ORF102045</name>
</gene>
<dbReference type="Gene3D" id="3.40.390.10">
    <property type="entry name" value="Collagenase (Catalytic Domain)"/>
    <property type="match status" value="1"/>
</dbReference>
<keyword evidence="15" id="KW-0732">Signal</keyword>
<protein>
    <recommendedName>
        <fullName evidence="16">Peptidase M12B domain-containing protein</fullName>
    </recommendedName>
</protein>
<dbReference type="PRINTS" id="PR01857">
    <property type="entry name" value="ADAMTSFAMILY"/>
</dbReference>
<dbReference type="GO" id="GO:0006508">
    <property type="term" value="P:proteolysis"/>
    <property type="evidence" value="ECO:0007669"/>
    <property type="project" value="UniProtKB-KW"/>
</dbReference>
<evidence type="ECO:0000256" key="11">
    <source>
        <dbReference type="PIRSR" id="PIRSR613273-1"/>
    </source>
</evidence>
<feature type="disulfide bond" evidence="13">
    <location>
        <begin position="510"/>
        <end position="548"/>
    </location>
</feature>
<keyword evidence="5" id="KW-0677">Repeat</keyword>
<dbReference type="Pfam" id="PF19030">
    <property type="entry name" value="TSP1_ADAMTS"/>
    <property type="match status" value="3"/>
</dbReference>
<feature type="disulfide bond" evidence="13">
    <location>
        <begin position="276"/>
        <end position="320"/>
    </location>
</feature>
<dbReference type="InterPro" id="IPR000884">
    <property type="entry name" value="TSP1_rpt"/>
</dbReference>
<evidence type="ECO:0000256" key="9">
    <source>
        <dbReference type="ARBA" id="ARBA00023157"/>
    </source>
</evidence>
<keyword evidence="2" id="KW-0964">Secreted</keyword>
<keyword evidence="9 13" id="KW-1015">Disulfide bond</keyword>
<dbReference type="GO" id="GO:0005576">
    <property type="term" value="C:extracellular region"/>
    <property type="evidence" value="ECO:0007669"/>
    <property type="project" value="UniProtKB-SubCell"/>
</dbReference>
<dbReference type="InterPro" id="IPR036383">
    <property type="entry name" value="TSP1_rpt_sf"/>
</dbReference>
<dbReference type="PROSITE" id="PS50215">
    <property type="entry name" value="ADAM_MEPRO"/>
    <property type="match status" value="1"/>
</dbReference>
<feature type="binding site" evidence="12">
    <location>
        <position position="201"/>
    </location>
    <ligand>
        <name>Ca(2+)</name>
        <dbReference type="ChEBI" id="CHEBI:29108"/>
        <label>1</label>
    </ligand>
</feature>
<comment type="cofactor">
    <cofactor evidence="12">
        <name>Zn(2+)</name>
        <dbReference type="ChEBI" id="CHEBI:29105"/>
    </cofactor>
    <text evidence="12">Binds 1 zinc ion per subunit.</text>
</comment>
<feature type="disulfide bond" evidence="13">
    <location>
        <begin position="506"/>
        <end position="543"/>
    </location>
</feature>
<dbReference type="Gene3D" id="2.20.100.10">
    <property type="entry name" value="Thrombospondin type-1 (TSP1) repeat"/>
    <property type="match status" value="4"/>
</dbReference>
<feature type="disulfide bond" evidence="13">
    <location>
        <begin position="521"/>
        <end position="533"/>
    </location>
</feature>